<dbReference type="GO" id="GO:0015833">
    <property type="term" value="P:peptide transport"/>
    <property type="evidence" value="ECO:0007669"/>
    <property type="project" value="InterPro"/>
</dbReference>
<dbReference type="NCBIfam" id="TIGR01727">
    <property type="entry name" value="oligo_HPY"/>
    <property type="match status" value="1"/>
</dbReference>
<evidence type="ECO:0000256" key="1">
    <source>
        <dbReference type="ARBA" id="ARBA00022448"/>
    </source>
</evidence>
<evidence type="ECO:0000256" key="3">
    <source>
        <dbReference type="ARBA" id="ARBA00022840"/>
    </source>
</evidence>
<gene>
    <name evidence="5" type="ORF">ENM42_03285</name>
</gene>
<dbReference type="GO" id="GO:0055085">
    <property type="term" value="P:transmembrane transport"/>
    <property type="evidence" value="ECO:0007669"/>
    <property type="project" value="UniProtKB-ARBA"/>
</dbReference>
<dbReference type="GO" id="GO:0016887">
    <property type="term" value="F:ATP hydrolysis activity"/>
    <property type="evidence" value="ECO:0007669"/>
    <property type="project" value="InterPro"/>
</dbReference>
<dbReference type="AlphaFoldDB" id="A0A7C5U6Q0"/>
<evidence type="ECO:0000259" key="4">
    <source>
        <dbReference type="PROSITE" id="PS50893"/>
    </source>
</evidence>
<dbReference type="InterPro" id="IPR017871">
    <property type="entry name" value="ABC_transporter-like_CS"/>
</dbReference>
<dbReference type="Pfam" id="PF00005">
    <property type="entry name" value="ABC_tran"/>
    <property type="match status" value="1"/>
</dbReference>
<dbReference type="SMART" id="SM00382">
    <property type="entry name" value="AAA"/>
    <property type="match status" value="1"/>
</dbReference>
<dbReference type="FunFam" id="3.40.50.300:FF:000016">
    <property type="entry name" value="Oligopeptide ABC transporter ATP-binding component"/>
    <property type="match status" value="1"/>
</dbReference>
<dbReference type="PROSITE" id="PS00211">
    <property type="entry name" value="ABC_TRANSPORTER_1"/>
    <property type="match status" value="1"/>
</dbReference>
<proteinExistence type="predicted"/>
<comment type="caution">
    <text evidence="5">The sequence shown here is derived from an EMBL/GenBank/DDBJ whole genome shotgun (WGS) entry which is preliminary data.</text>
</comment>
<keyword evidence="1" id="KW-0813">Transport</keyword>
<dbReference type="SUPFAM" id="SSF52540">
    <property type="entry name" value="P-loop containing nucleoside triphosphate hydrolases"/>
    <property type="match status" value="1"/>
</dbReference>
<dbReference type="Gene3D" id="3.40.50.300">
    <property type="entry name" value="P-loop containing nucleotide triphosphate hydrolases"/>
    <property type="match status" value="1"/>
</dbReference>
<dbReference type="InterPro" id="IPR003593">
    <property type="entry name" value="AAA+_ATPase"/>
</dbReference>
<keyword evidence="3 5" id="KW-0067">ATP-binding</keyword>
<dbReference type="PROSITE" id="PS50893">
    <property type="entry name" value="ABC_TRANSPORTER_2"/>
    <property type="match status" value="1"/>
</dbReference>
<accession>A0A7C5U6Q0</accession>
<dbReference type="Pfam" id="PF08352">
    <property type="entry name" value="oligo_HPY"/>
    <property type="match status" value="1"/>
</dbReference>
<keyword evidence="2" id="KW-0547">Nucleotide-binding</keyword>
<sequence length="329" mass="37036">MKNSALLHVINLKKYFPAGRSFFGTVRSYVKAVDDVSFQVEKGSSLGIVGESGSGKTTLARVILRLIEPTSGTVYFDGVNIFSLDKNELRKLRPQIQMVFQDPMASLNPRKKIKQILEQVYKLHTTLDLKTINEKVANLLERVGLTPPELFLERYPHELSGGQRQRVCIARAIALNPRLLIADEPVSALDVSIRGQIINLLLDIHRDFPEMVYIVISHDIALIKSICEDTLVMYAGKVVEQGKTEDIIKKPLHPYTSMLLSAIPVPDPDIAKSRDRPTITGETPSLINPPPGCRFHTRCPYAIEKCRKEPPPFYNVEGREVACYLYEKQ</sequence>
<evidence type="ECO:0000256" key="2">
    <source>
        <dbReference type="ARBA" id="ARBA00022741"/>
    </source>
</evidence>
<dbReference type="GO" id="GO:0005524">
    <property type="term" value="F:ATP binding"/>
    <property type="evidence" value="ECO:0007669"/>
    <property type="project" value="UniProtKB-KW"/>
</dbReference>
<dbReference type="PANTHER" id="PTHR43776:SF1">
    <property type="entry name" value="OLIGOPEPTIDE ABC TRANSPORTER, ATP-BINDING PROTEIN"/>
    <property type="match status" value="1"/>
</dbReference>
<dbReference type="InterPro" id="IPR003439">
    <property type="entry name" value="ABC_transporter-like_ATP-bd"/>
</dbReference>
<dbReference type="PANTHER" id="PTHR43776">
    <property type="entry name" value="TRANSPORT ATP-BINDING PROTEIN"/>
    <property type="match status" value="1"/>
</dbReference>
<dbReference type="EMBL" id="DRXS01000181">
    <property type="protein sequence ID" value="HHR40833.1"/>
    <property type="molecule type" value="Genomic_DNA"/>
</dbReference>
<feature type="domain" description="ABC transporter" evidence="4">
    <location>
        <begin position="7"/>
        <end position="260"/>
    </location>
</feature>
<protein>
    <submittedName>
        <fullName evidence="5">ATP-binding cassette domain-containing protein</fullName>
    </submittedName>
</protein>
<dbReference type="InterPro" id="IPR050319">
    <property type="entry name" value="ABC_transp_ATP-bind"/>
</dbReference>
<evidence type="ECO:0000313" key="5">
    <source>
        <dbReference type="EMBL" id="HHR40833.1"/>
    </source>
</evidence>
<dbReference type="CDD" id="cd03257">
    <property type="entry name" value="ABC_NikE_OppD_transporters"/>
    <property type="match status" value="1"/>
</dbReference>
<dbReference type="InterPro" id="IPR027417">
    <property type="entry name" value="P-loop_NTPase"/>
</dbReference>
<reference evidence="5" key="1">
    <citation type="journal article" date="2020" name="mSystems">
        <title>Genome- and Community-Level Interaction Insights into Carbon Utilization and Element Cycling Functions of Hydrothermarchaeota in Hydrothermal Sediment.</title>
        <authorList>
            <person name="Zhou Z."/>
            <person name="Liu Y."/>
            <person name="Xu W."/>
            <person name="Pan J."/>
            <person name="Luo Z.H."/>
            <person name="Li M."/>
        </authorList>
    </citation>
    <scope>NUCLEOTIDE SEQUENCE [LARGE SCALE GENOMIC DNA]</scope>
    <source>
        <strain evidence="5">SpSt-1084</strain>
    </source>
</reference>
<organism evidence="5">
    <name type="scientific">Caldiarchaeum subterraneum</name>
    <dbReference type="NCBI Taxonomy" id="311458"/>
    <lineage>
        <taxon>Archaea</taxon>
        <taxon>Nitrososphaerota</taxon>
        <taxon>Candidatus Caldarchaeales</taxon>
        <taxon>Candidatus Caldarchaeaceae</taxon>
        <taxon>Candidatus Caldarchaeum</taxon>
    </lineage>
</organism>
<name>A0A7C5U6Q0_CALS0</name>
<dbReference type="InterPro" id="IPR013563">
    <property type="entry name" value="Oligopep_ABC_C"/>
</dbReference>